<dbReference type="PANTHER" id="PTHR46890:SF50">
    <property type="entry name" value="RNA-DIRECTED DNA POLYMERASE, EUKARYOTA, REVERSE TRANSCRIPTASE ZINC-BINDING DOMAIN PROTEIN-RELATED"/>
    <property type="match status" value="1"/>
</dbReference>
<evidence type="ECO:0000313" key="3">
    <source>
        <dbReference type="Proteomes" id="UP000288805"/>
    </source>
</evidence>
<dbReference type="GO" id="GO:0003964">
    <property type="term" value="F:RNA-directed DNA polymerase activity"/>
    <property type="evidence" value="ECO:0007669"/>
    <property type="project" value="UniProtKB-KW"/>
</dbReference>
<dbReference type="InterPro" id="IPR043502">
    <property type="entry name" value="DNA/RNA_pol_sf"/>
</dbReference>
<keyword evidence="2" id="KW-0548">Nucleotidyltransferase</keyword>
<dbReference type="InterPro" id="IPR026960">
    <property type="entry name" value="RVT-Znf"/>
</dbReference>
<feature type="domain" description="Reverse transcriptase" evidence="1">
    <location>
        <begin position="618"/>
        <end position="898"/>
    </location>
</feature>
<reference evidence="2 3" key="1">
    <citation type="journal article" date="2018" name="PLoS Genet.">
        <title>Population sequencing reveals clonal diversity and ancestral inbreeding in the grapevine cultivar Chardonnay.</title>
        <authorList>
            <person name="Roach M.J."/>
            <person name="Johnson D.L."/>
            <person name="Bohlmann J."/>
            <person name="van Vuuren H.J."/>
            <person name="Jones S.J."/>
            <person name="Pretorius I.S."/>
            <person name="Schmidt S.A."/>
            <person name="Borneman A.R."/>
        </authorList>
    </citation>
    <scope>NUCLEOTIDE SEQUENCE [LARGE SCALE GENOMIC DNA]</scope>
    <source>
        <strain evidence="3">cv. Chardonnay</strain>
        <tissue evidence="2">Leaf</tissue>
    </source>
</reference>
<organism evidence="2 3">
    <name type="scientific">Vitis vinifera</name>
    <name type="common">Grape</name>
    <dbReference type="NCBI Taxonomy" id="29760"/>
    <lineage>
        <taxon>Eukaryota</taxon>
        <taxon>Viridiplantae</taxon>
        <taxon>Streptophyta</taxon>
        <taxon>Embryophyta</taxon>
        <taxon>Tracheophyta</taxon>
        <taxon>Spermatophyta</taxon>
        <taxon>Magnoliopsida</taxon>
        <taxon>eudicotyledons</taxon>
        <taxon>Gunneridae</taxon>
        <taxon>Pentapetalae</taxon>
        <taxon>rosids</taxon>
        <taxon>Vitales</taxon>
        <taxon>Vitaceae</taxon>
        <taxon>Viteae</taxon>
        <taxon>Vitis</taxon>
    </lineage>
</organism>
<dbReference type="Gene3D" id="3.60.10.10">
    <property type="entry name" value="Endonuclease/exonuclease/phosphatase"/>
    <property type="match status" value="1"/>
</dbReference>
<dbReference type="InterPro" id="IPR036691">
    <property type="entry name" value="Endo/exonu/phosph_ase_sf"/>
</dbReference>
<dbReference type="Pfam" id="PF13966">
    <property type="entry name" value="zf-RVT"/>
    <property type="match status" value="1"/>
</dbReference>
<dbReference type="PROSITE" id="PS50878">
    <property type="entry name" value="RT_POL"/>
    <property type="match status" value="1"/>
</dbReference>
<dbReference type="InterPro" id="IPR000477">
    <property type="entry name" value="RT_dom"/>
</dbReference>
<dbReference type="SUPFAM" id="SSF56219">
    <property type="entry name" value="DNase I-like"/>
    <property type="match status" value="1"/>
</dbReference>
<name>A0A438GWM6_VITVI</name>
<evidence type="ECO:0000259" key="1">
    <source>
        <dbReference type="PROSITE" id="PS50878"/>
    </source>
</evidence>
<sequence length="1251" mass="140716">MWTPNGWVARQRYGPGGDGAGSSGVGLDDVGWRRDCGLDSQGPNPLKGDVWAADGIGCGPAEGGALKGLEFLSHGPAILVGDHLGQRQLNGMGIGSEVDLGLRTEMEFIKCREKETWDKQTPAFQWSMVDREIMDEACRYGSYTNLKVGVYSSSSSSPIFGRTPLREPCDHKGVLRVSRQSDTLVEGADTGGDRARREGCWDLVAIDCEAIEVQNPDWTPAMSGPQALGSEKEPDWEESSLAKFSKLLGFSIEGLEREILDFLSKIRKRRERIHSKGLLEKTKFERELKRLECSIKYKGKEKKNGLLKSRGGQLLLGKQKVDLVCIQETKIQAMTDGVVKSLGVGRFLDWRTLEATGAAGGVLVCWDKRSLDLLEWEEGQFSVSCKFRTVENGTVWVFTGVYGPCNKKDRECLWEELGAVRGLWGDPWCVGGDFNVTLAQGERSRQGRVTSAMRRFAQVMDDLELIDLPLQGDHFPITIEGGGKRRGPSPFRFENMWLRVEGFKDLLRSWWQGMVLSRELWLREGDKNTGYFHRMANAHRRRHTMERVKIRGVWLSEESTIRTGIVDAFHRLLTEDSEWKADIGGVNLNRISQQEADILELPFTEEEVHSALRGMNGDKAPGPDALRSLNATFLVLIPKKGGAEELGDFRPISLVGGLYKLLAKVLANRIKNVIGGVVSVDQNAFVSGRQILEASLIANEVIDSWKREGKKGLICKLDIEKAYDSVNWHFLMRVMEKMGFGTKWREWIWSCISTAKFSVLVNGEPAGFFPSSKGRRQGDPLSPYLFIMGIEVLSALLRRAVEGGCITGCRMQRGRGQAVSISHLLFADDAIIFCEAKKEDMVFLSWTLCWFEAASGLRINLAKSEIFPVGEVDEILEMAVELGCKVGQLPSTYLGLPLGAPNKAGYVWDGVEERMRWKLALWKRQYLSKGGSGEKTRKTAKRLLVGRGQHGRKSSPCQLGEGVCEQREGGLGLRKIVQLNKALLGKWVWRFASARDGMWKRVLVAKYGQEDFGWRTKKANGPFGVGLWKEIMKEADWCWNNMTFKVGKGTKIRFWKDTWCGDVELARRFPQLFNVAAQKGATVGDLWDQNAGQGEWNLRFLRSFNDWELPFVEELLQILRNQRINLEEDLALWKGGKNGQFGVKDAYELLTSHSTILFPKKGIWVENVPSKLAFFAWEATWGRILTIDRLQKRGWQIPNRCYLCVGLSRNGKRGDYQLEGLLCGQKEEENMEIHTVVYFLDGVEGKEQISI</sequence>
<evidence type="ECO:0000313" key="2">
    <source>
        <dbReference type="EMBL" id="RVW76599.1"/>
    </source>
</evidence>
<dbReference type="EMBL" id="QGNW01000326">
    <property type="protein sequence ID" value="RVW76599.1"/>
    <property type="molecule type" value="Genomic_DNA"/>
</dbReference>
<keyword evidence="2" id="KW-0695">RNA-directed DNA polymerase</keyword>
<dbReference type="Pfam" id="PF00078">
    <property type="entry name" value="RVT_1"/>
    <property type="match status" value="1"/>
</dbReference>
<accession>A0A438GWM6</accession>
<proteinExistence type="predicted"/>
<dbReference type="InterPro" id="IPR052343">
    <property type="entry name" value="Retrotransposon-Effector_Assoc"/>
</dbReference>
<comment type="caution">
    <text evidence="2">The sequence shown here is derived from an EMBL/GenBank/DDBJ whole genome shotgun (WGS) entry which is preliminary data.</text>
</comment>
<gene>
    <name evidence="2" type="primary">LIN1_258</name>
    <name evidence="2" type="ORF">CK203_048696</name>
</gene>
<dbReference type="SUPFAM" id="SSF56672">
    <property type="entry name" value="DNA/RNA polymerases"/>
    <property type="match status" value="1"/>
</dbReference>
<dbReference type="AlphaFoldDB" id="A0A438GWM6"/>
<protein>
    <submittedName>
        <fullName evidence="2">LINE-1 reverse transcriptase-like</fullName>
    </submittedName>
</protein>
<dbReference type="Proteomes" id="UP000288805">
    <property type="component" value="Unassembled WGS sequence"/>
</dbReference>
<dbReference type="CDD" id="cd01650">
    <property type="entry name" value="RT_nLTR_like"/>
    <property type="match status" value="1"/>
</dbReference>
<keyword evidence="2" id="KW-0808">Transferase</keyword>
<dbReference type="PANTHER" id="PTHR46890">
    <property type="entry name" value="NON-LTR RETROLELEMENT REVERSE TRANSCRIPTASE-LIKE PROTEIN-RELATED"/>
    <property type="match status" value="1"/>
</dbReference>